<dbReference type="EMBL" id="BNJG01000001">
    <property type="protein sequence ID" value="GHO54057.1"/>
    <property type="molecule type" value="Genomic_DNA"/>
</dbReference>
<evidence type="ECO:0000313" key="2">
    <source>
        <dbReference type="Proteomes" id="UP000654345"/>
    </source>
</evidence>
<organism evidence="1 2">
    <name type="scientific">Ktedonobacter robiniae</name>
    <dbReference type="NCBI Taxonomy" id="2778365"/>
    <lineage>
        <taxon>Bacteria</taxon>
        <taxon>Bacillati</taxon>
        <taxon>Chloroflexota</taxon>
        <taxon>Ktedonobacteria</taxon>
        <taxon>Ktedonobacterales</taxon>
        <taxon>Ktedonobacteraceae</taxon>
        <taxon>Ktedonobacter</taxon>
    </lineage>
</organism>
<keyword evidence="2" id="KW-1185">Reference proteome</keyword>
<dbReference type="Proteomes" id="UP000654345">
    <property type="component" value="Unassembled WGS sequence"/>
</dbReference>
<gene>
    <name evidence="1" type="ORF">KSB_25320</name>
</gene>
<accession>A0ABQ3UNT3</accession>
<sequence length="127" mass="14681">MSVSFAEQYASLLKDVFREQAQQQLAQGADALTCADMYAEQGKPDFTLAFLLAFDAEDEVKREILARSYEMRADFSEEQARKFSEEFHRSFPLIVQEAQKDRSSAQKIRQGQKLRRTTHLKALRMNP</sequence>
<proteinExistence type="predicted"/>
<protein>
    <submittedName>
        <fullName evidence="1">Uncharacterized protein</fullName>
    </submittedName>
</protein>
<dbReference type="RefSeq" id="WP_201370810.1">
    <property type="nucleotide sequence ID" value="NZ_BNJG01000001.1"/>
</dbReference>
<evidence type="ECO:0000313" key="1">
    <source>
        <dbReference type="EMBL" id="GHO54057.1"/>
    </source>
</evidence>
<reference evidence="1 2" key="1">
    <citation type="journal article" date="2021" name="Int. J. Syst. Evol. Microbiol.">
        <title>Reticulibacter mediterranei gen. nov., sp. nov., within the new family Reticulibacteraceae fam. nov., and Ktedonospora formicarum gen. nov., sp. nov., Ktedonobacter robiniae sp. nov., Dictyobacter formicarum sp. nov. and Dictyobacter arantiisoli sp. nov., belonging to the class Ktedonobacteria.</title>
        <authorList>
            <person name="Yabe S."/>
            <person name="Zheng Y."/>
            <person name="Wang C.M."/>
            <person name="Sakai Y."/>
            <person name="Abe K."/>
            <person name="Yokota A."/>
            <person name="Donadio S."/>
            <person name="Cavaletti L."/>
            <person name="Monciardini P."/>
        </authorList>
    </citation>
    <scope>NUCLEOTIDE SEQUENCE [LARGE SCALE GENOMIC DNA]</scope>
    <source>
        <strain evidence="1 2">SOSP1-30</strain>
    </source>
</reference>
<name>A0ABQ3UNT3_9CHLR</name>
<comment type="caution">
    <text evidence="1">The sequence shown here is derived from an EMBL/GenBank/DDBJ whole genome shotgun (WGS) entry which is preliminary data.</text>
</comment>